<sequence length="169" mass="18492">MNASTQPSNGKQGMSSSTAAPLHAFLAGTGRDDRGRLAAEVLDFSDERLEQVHDYIQWLFPLPTRSGAQPGAPVLTQAEIAAIRADGHAQDTLKRASERMLSFYRGTRWWLATFDHNHLRITRIIHSLRLLVGPGEAQKFHSAILEINAASGSPVNTRSLAYWSEAAGS</sequence>
<dbReference type="PANTHER" id="PTHR14015:SF2">
    <property type="entry name" value="OPIOID GROWTH FACTOR RECEPTOR (OGFR) CONSERVED DOMAIN-CONTAINING PROTEIN"/>
    <property type="match status" value="1"/>
</dbReference>
<evidence type="ECO:0000259" key="1">
    <source>
        <dbReference type="Pfam" id="PF04664"/>
    </source>
</evidence>
<evidence type="ECO:0000313" key="3">
    <source>
        <dbReference type="Proteomes" id="UP001017257"/>
    </source>
</evidence>
<dbReference type="RefSeq" id="WP_259060581.1">
    <property type="nucleotide sequence ID" value="NZ_CP102845.1"/>
</dbReference>
<evidence type="ECO:0000313" key="2">
    <source>
        <dbReference type="EMBL" id="UVF21726.1"/>
    </source>
</evidence>
<reference evidence="2" key="1">
    <citation type="submission" date="2022-08" db="EMBL/GenBank/DDBJ databases">
        <title>Microvirga terrae sp. nov., isolated from soil.</title>
        <authorList>
            <person name="Kim K.H."/>
            <person name="Seo Y.L."/>
            <person name="Kim J.M."/>
            <person name="Lee J.K."/>
            <person name="Han D.M."/>
            <person name="Jeon C.O."/>
        </authorList>
    </citation>
    <scope>NUCLEOTIDE SEQUENCE</scope>
    <source>
        <strain evidence="2">R24</strain>
    </source>
</reference>
<accession>A0ABY5RZK1</accession>
<protein>
    <submittedName>
        <fullName evidence="2">Opioid growth factor receptor-related protein</fullName>
    </submittedName>
</protein>
<feature type="domain" description="Opioid growth factor receptor (OGFr) conserved" evidence="1">
    <location>
        <begin position="47"/>
        <end position="104"/>
    </location>
</feature>
<dbReference type="Pfam" id="PF04664">
    <property type="entry name" value="OGFr_N"/>
    <property type="match status" value="1"/>
</dbReference>
<dbReference type="InterPro" id="IPR006757">
    <property type="entry name" value="OGF_rcpt"/>
</dbReference>
<keyword evidence="3" id="KW-1185">Reference proteome</keyword>
<dbReference type="EMBL" id="CP102845">
    <property type="protein sequence ID" value="UVF21726.1"/>
    <property type="molecule type" value="Genomic_DNA"/>
</dbReference>
<keyword evidence="2" id="KW-0675">Receptor</keyword>
<gene>
    <name evidence="2" type="ORF">HPT29_011680</name>
</gene>
<name>A0ABY5RZK1_9HYPH</name>
<proteinExistence type="predicted"/>
<organism evidence="2 3">
    <name type="scientific">Microvirga terrae</name>
    <dbReference type="NCBI Taxonomy" id="2740529"/>
    <lineage>
        <taxon>Bacteria</taxon>
        <taxon>Pseudomonadati</taxon>
        <taxon>Pseudomonadota</taxon>
        <taxon>Alphaproteobacteria</taxon>
        <taxon>Hyphomicrobiales</taxon>
        <taxon>Methylobacteriaceae</taxon>
        <taxon>Microvirga</taxon>
    </lineage>
</organism>
<dbReference type="Proteomes" id="UP001017257">
    <property type="component" value="Chromosome"/>
</dbReference>
<dbReference type="PANTHER" id="PTHR14015">
    <property type="entry name" value="OPIOID GROWTH FACTOR RECEPTOR OGFR ZETA-TYPE OPIOID RECEPTOR"/>
    <property type="match status" value="1"/>
</dbReference>
<dbReference type="InterPro" id="IPR039574">
    <property type="entry name" value="OGFr"/>
</dbReference>